<dbReference type="GO" id="GO:0046872">
    <property type="term" value="F:metal ion binding"/>
    <property type="evidence" value="ECO:0007669"/>
    <property type="project" value="UniProtKB-KW"/>
</dbReference>
<dbReference type="SUPFAM" id="SSF47672">
    <property type="entry name" value="Transferrin receptor-like dimerisation domain"/>
    <property type="match status" value="1"/>
</dbReference>
<sequence length="791" mass="86890">MAKEDYSPLEAEESSPKVKSAVRIGKDSKLFKIIRNVGILIVFALAGLTAGVLIGYLAFSGAKTPSCSEPQVAPNNIPKEWGALVSENGKLVPAGDQGVLQMDATRIENNLKMLTVEPHIAGSKTNNDLAKTIAASWRELKLDKVEEIQYSVLLQYPNDTNPNRFQIRLTNHSVVFDAPTAQLEPPVTDDEKKEGVARPFNAYSGVGSAEGPLVYVNYARREDFQNLTDMGVNVSQCICLARYGQIFRGSKALVAQQNGCLGLVIYSDPIDYGPKKGFPAYPNGWSLPETGLQRGTVMLMDGDPLTPLHPSIPDVYRRSLDEALADHSVPSIPVTPLSSSDAIHFLSIMSTGKEAPEDWRGGLNLTYYLGPGFNSENQNSSAYMEVNNYYETKPIVNVVGTIYGSQEPDHPVLLGNHRDAWTFGGADPNSGTATMLEVVRSLSLLRETGWRPGRTMMFCSWDAEEYGLVGSVEFVEDRSKQLLLNAVAYLNVDVAVGGIDHLRVKASPMLIPAFYQATKEVTSPNDPSLTVYEEWQLETGAPGEPDVGGLGSGSDYTGFFQVLGITSGDLSYTSTFNATDFFAGYPVYHSIHDTFQWIKTSLEPHFAHHLALGKVWLRTALNISTTPVLPFGVVEYGEHLLMLVQDLNSTHNQTLGRENITLDFLFTSVESFQASAKMLQDAVDYVKEKDLNMTENLKKWRVLNSKLVGVERSFLVPEGLPGRPFFKHVVYAPGKYNSYSSAAFPGITDSIVEENWRVVREQVTVAALNVRAAANVMTDSLQTAIYDNYSS</sequence>
<reference evidence="20" key="1">
    <citation type="submission" date="2019-06" db="EMBL/GenBank/DDBJ databases">
        <authorList>
            <person name="Adameyko K."/>
            <person name="Finoshin A."/>
            <person name="Kravchuk O."/>
            <person name="Mikhailov K."/>
            <person name="Gusev O."/>
            <person name="Shagimardanova E."/>
            <person name="Lyupina Y."/>
        </authorList>
    </citation>
    <scope>NUCLEOTIDE SEQUENCE</scope>
</reference>
<dbReference type="SUPFAM" id="SSF52025">
    <property type="entry name" value="PA domain"/>
    <property type="match status" value="1"/>
</dbReference>
<proteinExistence type="evidence at transcript level"/>
<dbReference type="InterPro" id="IPR003137">
    <property type="entry name" value="PA_domain"/>
</dbReference>
<accession>A0A6C0PMX7</accession>
<evidence type="ECO:0000256" key="11">
    <source>
        <dbReference type="ARBA" id="ARBA00023157"/>
    </source>
</evidence>
<keyword evidence="10" id="KW-0482">Metalloprotease</keyword>
<dbReference type="InterPro" id="IPR007484">
    <property type="entry name" value="Peptidase_M28"/>
</dbReference>
<dbReference type="SUPFAM" id="SSF53187">
    <property type="entry name" value="Zn-dependent exopeptidases"/>
    <property type="match status" value="1"/>
</dbReference>
<comment type="function">
    <text evidence="13">Aminopeptidase with broad substrate specificity. Has lower activity with substrates that have Asp or Glu in the P2' position, or Pro in the P3' position. Lacks activity with substrates that have both Pro in the P3' position and Asp or Glu in the P2' position. Lacks carboxypeptidase activity. Lacks dipeptidyl-peptidase IV type activity.</text>
</comment>
<dbReference type="GO" id="GO:0004180">
    <property type="term" value="F:carboxypeptidase activity"/>
    <property type="evidence" value="ECO:0007669"/>
    <property type="project" value="TreeGrafter"/>
</dbReference>
<evidence type="ECO:0000256" key="1">
    <source>
        <dbReference type="ARBA" id="ARBA00001947"/>
    </source>
</evidence>
<dbReference type="GO" id="GO:0004177">
    <property type="term" value="F:aminopeptidase activity"/>
    <property type="evidence" value="ECO:0007669"/>
    <property type="project" value="UniProtKB-KW"/>
</dbReference>
<comment type="subcellular location">
    <subcellularLocation>
        <location evidence="2">Apical cell membrane</location>
    </subcellularLocation>
</comment>
<organism evidence="20">
    <name type="scientific">Halisarca dujardinii</name>
    <name type="common">Dujardin's slime sponge</name>
    <dbReference type="NCBI Taxonomy" id="2583056"/>
    <lineage>
        <taxon>Eukaryota</taxon>
        <taxon>Metazoa</taxon>
        <taxon>Porifera</taxon>
        <taxon>Demospongiae</taxon>
        <taxon>Verongimorpha</taxon>
        <taxon>Chondrillida</taxon>
        <taxon>Halisarcidae</taxon>
        <taxon>Halisarca</taxon>
    </lineage>
</organism>
<dbReference type="FunFam" id="1.20.930.40:FF:000001">
    <property type="entry name" value="N-acetylated-alpha-linked acidic dipeptidase 2"/>
    <property type="match status" value="1"/>
</dbReference>
<evidence type="ECO:0000256" key="16">
    <source>
        <dbReference type="SAM" id="Phobius"/>
    </source>
</evidence>
<evidence type="ECO:0000256" key="10">
    <source>
        <dbReference type="ARBA" id="ARBA00023049"/>
    </source>
</evidence>
<dbReference type="Pfam" id="PF04253">
    <property type="entry name" value="TFR_dimer"/>
    <property type="match status" value="1"/>
</dbReference>
<dbReference type="PANTHER" id="PTHR10404">
    <property type="entry name" value="N-ACETYLATED-ALPHA-LINKED ACIDIC DIPEPTIDASE"/>
    <property type="match status" value="1"/>
</dbReference>
<protein>
    <recommendedName>
        <fullName evidence="14">Aminopeptidase NAALADL1</fullName>
    </recommendedName>
    <alternativeName>
        <fullName evidence="15">N-acetylated-alpha-linked acidic dipeptidase-like protein</fullName>
    </alternativeName>
</protein>
<gene>
    <name evidence="21" type="primary">NAALAD2</name>
</gene>
<feature type="domain" description="Peptidase M28" evidence="19">
    <location>
        <begin position="397"/>
        <end position="607"/>
    </location>
</feature>
<dbReference type="GO" id="GO:0016324">
    <property type="term" value="C:apical plasma membrane"/>
    <property type="evidence" value="ECO:0007669"/>
    <property type="project" value="UniProtKB-SubCell"/>
</dbReference>
<keyword evidence="8" id="KW-0862">Zinc</keyword>
<keyword evidence="16" id="KW-0472">Membrane</keyword>
<evidence type="ECO:0000313" key="20">
    <source>
        <dbReference type="EMBL" id="QHX41452.1"/>
    </source>
</evidence>
<evidence type="ECO:0000256" key="4">
    <source>
        <dbReference type="ARBA" id="ARBA00022438"/>
    </source>
</evidence>
<dbReference type="Pfam" id="PF02225">
    <property type="entry name" value="PA"/>
    <property type="match status" value="1"/>
</dbReference>
<keyword evidence="7" id="KW-0378">Hydrolase</keyword>
<dbReference type="Gene3D" id="3.40.630.10">
    <property type="entry name" value="Zn peptidases"/>
    <property type="match status" value="1"/>
</dbReference>
<feature type="transmembrane region" description="Helical" evidence="16">
    <location>
        <begin position="33"/>
        <end position="59"/>
    </location>
</feature>
<comment type="cofactor">
    <cofactor evidence="1">
        <name>Zn(2+)</name>
        <dbReference type="ChEBI" id="CHEBI:29105"/>
    </cofactor>
</comment>
<keyword evidence="5" id="KW-0645">Protease</keyword>
<keyword evidence="16" id="KW-1133">Transmembrane helix</keyword>
<dbReference type="AlphaFoldDB" id="A0A6C0PMX7"/>
<feature type="domain" description="PA" evidence="17">
    <location>
        <begin position="210"/>
        <end position="296"/>
    </location>
</feature>
<name>A0A6C0PMX7_HALDU</name>
<evidence type="ECO:0000256" key="13">
    <source>
        <dbReference type="ARBA" id="ARBA00059290"/>
    </source>
</evidence>
<evidence type="ECO:0000256" key="5">
    <source>
        <dbReference type="ARBA" id="ARBA00022670"/>
    </source>
</evidence>
<keyword evidence="6" id="KW-0479">Metal-binding</keyword>
<reference evidence="21" key="2">
    <citation type="submission" date="2019-08" db="EMBL/GenBank/DDBJ databases">
        <authorList>
            <person name="Adameyko K."/>
            <person name="Finoshin A."/>
            <person name="Kravchuk O."/>
            <person name="Gusev O."/>
            <person name="Shagimardanova E."/>
            <person name="Lyupina Y."/>
        </authorList>
    </citation>
    <scope>NUCLEOTIDE SEQUENCE</scope>
</reference>
<keyword evidence="9" id="KW-0106">Calcium</keyword>
<evidence type="ECO:0000256" key="14">
    <source>
        <dbReference type="ARBA" id="ARBA00068168"/>
    </source>
</evidence>
<evidence type="ECO:0000256" key="7">
    <source>
        <dbReference type="ARBA" id="ARBA00022801"/>
    </source>
</evidence>
<dbReference type="FunFam" id="3.50.30.30:FF:000045">
    <property type="entry name" value="Predicted protein"/>
    <property type="match status" value="1"/>
</dbReference>
<keyword evidence="11" id="KW-1015">Disulfide bond</keyword>
<evidence type="ECO:0000256" key="8">
    <source>
        <dbReference type="ARBA" id="ARBA00022833"/>
    </source>
</evidence>
<keyword evidence="4" id="KW-0031">Aminopeptidase</keyword>
<keyword evidence="16" id="KW-0812">Transmembrane</keyword>
<dbReference type="FunFam" id="3.40.630.10:FF:000101">
    <property type="entry name" value="N-acetylated alpha-linked acidic dipeptidase like 1"/>
    <property type="match status" value="1"/>
</dbReference>
<evidence type="ECO:0000256" key="9">
    <source>
        <dbReference type="ARBA" id="ARBA00022837"/>
    </source>
</evidence>
<evidence type="ECO:0000259" key="17">
    <source>
        <dbReference type="Pfam" id="PF02225"/>
    </source>
</evidence>
<dbReference type="InterPro" id="IPR007365">
    <property type="entry name" value="TFR-like_dimer_dom"/>
</dbReference>
<dbReference type="GO" id="GO:0006508">
    <property type="term" value="P:proteolysis"/>
    <property type="evidence" value="ECO:0007669"/>
    <property type="project" value="UniProtKB-KW"/>
</dbReference>
<evidence type="ECO:0000256" key="3">
    <source>
        <dbReference type="ARBA" id="ARBA00005634"/>
    </source>
</evidence>
<dbReference type="Gene3D" id="3.50.30.30">
    <property type="match status" value="1"/>
</dbReference>
<dbReference type="InterPro" id="IPR039373">
    <property type="entry name" value="Peptidase_M28B"/>
</dbReference>
<dbReference type="CDD" id="cd02121">
    <property type="entry name" value="PA_GCPII_like"/>
    <property type="match status" value="1"/>
</dbReference>
<reference evidence="21" key="3">
    <citation type="journal article" date="2020" name="PLoS ONE">
        <title>Iron metabolic pathways in the processes of sponge plasticity.</title>
        <authorList>
            <person name="Finoshin A.D."/>
            <person name="Adameyko K.I."/>
            <person name="Mikhailov K.V."/>
            <person name="Kravchuk O.I."/>
            <person name="Georgiev A.A."/>
            <person name="Gornostaev N.G."/>
            <person name="Kosevich I.A."/>
            <person name="Mikhailov V.S."/>
            <person name="Gazizova G.R."/>
            <person name="Shagimardanova E.I."/>
            <person name="Gusev O.A."/>
            <person name="Lyupina Y.V."/>
        </authorList>
    </citation>
    <scope>NUCLEOTIDE SEQUENCE</scope>
</reference>
<evidence type="ECO:0000256" key="6">
    <source>
        <dbReference type="ARBA" id="ARBA00022723"/>
    </source>
</evidence>
<evidence type="ECO:0000259" key="18">
    <source>
        <dbReference type="Pfam" id="PF04253"/>
    </source>
</evidence>
<comment type="similarity">
    <text evidence="3">Belongs to the peptidase M28 family. M28B subfamily.</text>
</comment>
<evidence type="ECO:0000259" key="19">
    <source>
        <dbReference type="Pfam" id="PF04389"/>
    </source>
</evidence>
<evidence type="ECO:0000313" key="21">
    <source>
        <dbReference type="EMBL" id="QIZ30868.1"/>
    </source>
</evidence>
<feature type="domain" description="Transferrin receptor-like dimerisation" evidence="18">
    <location>
        <begin position="660"/>
        <end position="777"/>
    </location>
</feature>
<dbReference type="CDD" id="cd08022">
    <property type="entry name" value="M28_PSMA_like"/>
    <property type="match status" value="1"/>
</dbReference>
<dbReference type="EMBL" id="MN339453">
    <property type="protein sequence ID" value="QIZ30868.1"/>
    <property type="molecule type" value="mRNA"/>
</dbReference>
<evidence type="ECO:0000256" key="2">
    <source>
        <dbReference type="ARBA" id="ARBA00004221"/>
    </source>
</evidence>
<evidence type="ECO:0000256" key="15">
    <source>
        <dbReference type="ARBA" id="ARBA00081462"/>
    </source>
</evidence>
<dbReference type="Pfam" id="PF04389">
    <property type="entry name" value="Peptidase_M28"/>
    <property type="match status" value="1"/>
</dbReference>
<dbReference type="GO" id="GO:0008237">
    <property type="term" value="F:metallopeptidase activity"/>
    <property type="evidence" value="ECO:0007669"/>
    <property type="project" value="UniProtKB-KW"/>
</dbReference>
<dbReference type="InterPro" id="IPR036757">
    <property type="entry name" value="TFR-like_dimer_dom_sf"/>
</dbReference>
<keyword evidence="12" id="KW-0325">Glycoprotein</keyword>
<evidence type="ECO:0000256" key="12">
    <source>
        <dbReference type="ARBA" id="ARBA00023180"/>
    </source>
</evidence>
<dbReference type="Gene3D" id="1.20.930.40">
    <property type="entry name" value="Transferrin receptor-like, dimerisation domain"/>
    <property type="match status" value="1"/>
</dbReference>
<dbReference type="InterPro" id="IPR046450">
    <property type="entry name" value="PA_dom_sf"/>
</dbReference>
<dbReference type="PANTHER" id="PTHR10404:SF77">
    <property type="entry name" value="GLUTAMATE CARBOXYPEPTIDASE 2 HOMOLOG"/>
    <property type="match status" value="1"/>
</dbReference>
<dbReference type="EMBL" id="MN075806">
    <property type="protein sequence ID" value="QHX41452.1"/>
    <property type="molecule type" value="mRNA"/>
</dbReference>